<dbReference type="Pfam" id="PF02348">
    <property type="entry name" value="CTP_transf_3"/>
    <property type="match status" value="1"/>
</dbReference>
<dbReference type="GO" id="GO:0005829">
    <property type="term" value="C:cytosol"/>
    <property type="evidence" value="ECO:0007669"/>
    <property type="project" value="TreeGrafter"/>
</dbReference>
<dbReference type="PANTHER" id="PTHR42866:SF2">
    <property type="entry name" value="3-DEOXY-MANNO-OCTULOSONATE CYTIDYLYLTRANSFERASE, MITOCHONDRIAL"/>
    <property type="match status" value="1"/>
</dbReference>
<evidence type="ECO:0000256" key="1">
    <source>
        <dbReference type="ARBA" id="ARBA00004370"/>
    </source>
</evidence>
<dbReference type="EMBL" id="REFV01000010">
    <property type="protein sequence ID" value="RMB57621.1"/>
    <property type="molecule type" value="Genomic_DNA"/>
</dbReference>
<keyword evidence="5" id="KW-0963">Cytoplasm</keyword>
<dbReference type="AlphaFoldDB" id="A0A3M0FY47"/>
<dbReference type="UniPathway" id="UPA00358">
    <property type="reaction ID" value="UER00476"/>
</dbReference>
<evidence type="ECO:0000256" key="3">
    <source>
        <dbReference type="ARBA" id="ARBA00022695"/>
    </source>
</evidence>
<dbReference type="InterPro" id="IPR004528">
    <property type="entry name" value="KdsB"/>
</dbReference>
<comment type="pathway">
    <text evidence="5">Nucleotide-sugar biosynthesis; CMP-3-deoxy-D-manno-octulosonate biosynthesis; CMP-3-deoxy-D-manno-octulosonate from 3-deoxy-D-manno-octulosonate and CTP: step 1/1.</text>
</comment>
<keyword evidence="3 5" id="KW-0548">Nucleotidyltransferase</keyword>
<comment type="caution">
    <text evidence="6">The sequence shown here is derived from an EMBL/GenBank/DDBJ whole genome shotgun (WGS) entry which is preliminary data.</text>
</comment>
<comment type="similarity">
    <text evidence="5">Belongs to the KdsB family.</text>
</comment>
<dbReference type="OrthoDB" id="9801156at2"/>
<dbReference type="GO" id="GO:0008690">
    <property type="term" value="F:3-deoxy-manno-octulosonate cytidylyltransferase activity"/>
    <property type="evidence" value="ECO:0007669"/>
    <property type="project" value="UniProtKB-UniRule"/>
</dbReference>
<accession>A0A3M0FY47</accession>
<evidence type="ECO:0000313" key="6">
    <source>
        <dbReference type="EMBL" id="RMB57621.1"/>
    </source>
</evidence>
<dbReference type="FunFam" id="3.90.550.10:FF:000011">
    <property type="entry name" value="3-deoxy-manno-octulosonate cytidylyltransferase"/>
    <property type="match status" value="1"/>
</dbReference>
<keyword evidence="4 5" id="KW-0448">Lipopolysaccharide biosynthesis</keyword>
<dbReference type="PANTHER" id="PTHR42866">
    <property type="entry name" value="3-DEOXY-MANNO-OCTULOSONATE CYTIDYLYLTRANSFERASE"/>
    <property type="match status" value="1"/>
</dbReference>
<protein>
    <recommendedName>
        <fullName evidence="5">3-deoxy-manno-octulosonate cytidylyltransferase</fullName>
        <ecNumber evidence="5">2.7.7.38</ecNumber>
    </recommendedName>
    <alternativeName>
        <fullName evidence="5">CMP-2-keto-3-deoxyoctulosonic acid synthase</fullName>
        <shortName evidence="5">CKS</shortName>
        <shortName evidence="5">CMP-KDO synthase</shortName>
    </alternativeName>
</protein>
<dbReference type="InterPro" id="IPR029044">
    <property type="entry name" value="Nucleotide-diphossugar_trans"/>
</dbReference>
<organism evidence="6 7">
    <name type="scientific">Dokdonia sinensis</name>
    <dbReference type="NCBI Taxonomy" id="2479847"/>
    <lineage>
        <taxon>Bacteria</taxon>
        <taxon>Pseudomonadati</taxon>
        <taxon>Bacteroidota</taxon>
        <taxon>Flavobacteriia</taxon>
        <taxon>Flavobacteriales</taxon>
        <taxon>Flavobacteriaceae</taxon>
        <taxon>Dokdonia</taxon>
    </lineage>
</organism>
<dbReference type="NCBIfam" id="NF003952">
    <property type="entry name" value="PRK05450.1-5"/>
    <property type="match status" value="1"/>
</dbReference>
<evidence type="ECO:0000256" key="2">
    <source>
        <dbReference type="ARBA" id="ARBA00022679"/>
    </source>
</evidence>
<dbReference type="HAMAP" id="MF_00057">
    <property type="entry name" value="KdsB"/>
    <property type="match status" value="1"/>
</dbReference>
<name>A0A3M0FY47_9FLAO</name>
<keyword evidence="2 5" id="KW-0808">Transferase</keyword>
<dbReference type="EC" id="2.7.7.38" evidence="5"/>
<dbReference type="CDD" id="cd02517">
    <property type="entry name" value="CMP-KDO-Synthetase"/>
    <property type="match status" value="1"/>
</dbReference>
<comment type="function">
    <text evidence="5">Activates KDO (a required 8-carbon sugar) for incorporation into bacterial lipopolysaccharide in Gram-negative bacteria.</text>
</comment>
<gene>
    <name evidence="5 6" type="primary">kdsB</name>
    <name evidence="6" type="ORF">EAX61_10935</name>
</gene>
<dbReference type="NCBIfam" id="NF009905">
    <property type="entry name" value="PRK13368.1"/>
    <property type="match status" value="1"/>
</dbReference>
<comment type="catalytic activity">
    <reaction evidence="5">
        <text>3-deoxy-alpha-D-manno-oct-2-ulosonate + CTP = CMP-3-deoxy-beta-D-manno-octulosonate + diphosphate</text>
        <dbReference type="Rhea" id="RHEA:23448"/>
        <dbReference type="ChEBI" id="CHEBI:33019"/>
        <dbReference type="ChEBI" id="CHEBI:37563"/>
        <dbReference type="ChEBI" id="CHEBI:85986"/>
        <dbReference type="ChEBI" id="CHEBI:85987"/>
        <dbReference type="EC" id="2.7.7.38"/>
    </reaction>
</comment>
<dbReference type="Gene3D" id="3.90.550.10">
    <property type="entry name" value="Spore Coat Polysaccharide Biosynthesis Protein SpsA, Chain A"/>
    <property type="match status" value="1"/>
</dbReference>
<dbReference type="Proteomes" id="UP000281985">
    <property type="component" value="Unassembled WGS sequence"/>
</dbReference>
<comment type="subcellular location">
    <subcellularLocation>
        <location evidence="5">Cytoplasm</location>
    </subcellularLocation>
    <subcellularLocation>
        <location evidence="1">Membrane</location>
    </subcellularLocation>
</comment>
<sequence length="248" mass="28163">MHTTIVIPARLNSSRLPNKILLDLKGKSVVQRVYEQCLKVRGVNTIIIAVDDDKVLSHCKQFMESVMMTSKSHQSGTDRIAEVARQMETDFIVNVQGDEPFIDPNLIEDIIAGYQKGIAVVSGMFRIKEVSELLNPNAVKVVIDKNNEALYFSRAPIPYYRDEMIAWQAEDKLPEEVNVYRHLGIYGYDKEALIRFSSLPQTTLEIAEKLEQLRFLENGDRIKMVETDKATVGIDTEEDYKAALALLK</sequence>
<dbReference type="InterPro" id="IPR003329">
    <property type="entry name" value="Cytidylyl_trans"/>
</dbReference>
<reference evidence="6 7" key="1">
    <citation type="submission" date="2018-10" db="EMBL/GenBank/DDBJ databases">
        <title>Dokdonia luteus sp. nov., isolated from sea water.</title>
        <authorList>
            <person name="Zhou L.Y."/>
            <person name="Du Z.J."/>
        </authorList>
    </citation>
    <scope>NUCLEOTIDE SEQUENCE [LARGE SCALE GENOMIC DNA]</scope>
    <source>
        <strain evidence="6 7">SH27</strain>
    </source>
</reference>
<dbReference type="NCBIfam" id="TIGR00466">
    <property type="entry name" value="kdsB"/>
    <property type="match status" value="1"/>
</dbReference>
<dbReference type="RefSeq" id="WP_121917728.1">
    <property type="nucleotide sequence ID" value="NZ_REFV01000010.1"/>
</dbReference>
<evidence type="ECO:0000313" key="7">
    <source>
        <dbReference type="Proteomes" id="UP000281985"/>
    </source>
</evidence>
<dbReference type="GO" id="GO:0033468">
    <property type="term" value="P:CMP-keto-3-deoxy-D-manno-octulosonic acid biosynthetic process"/>
    <property type="evidence" value="ECO:0007669"/>
    <property type="project" value="UniProtKB-UniRule"/>
</dbReference>
<proteinExistence type="inferred from homology"/>
<evidence type="ECO:0000256" key="4">
    <source>
        <dbReference type="ARBA" id="ARBA00022985"/>
    </source>
</evidence>
<keyword evidence="7" id="KW-1185">Reference proteome</keyword>
<dbReference type="SUPFAM" id="SSF53448">
    <property type="entry name" value="Nucleotide-diphospho-sugar transferases"/>
    <property type="match status" value="1"/>
</dbReference>
<dbReference type="GO" id="GO:0016020">
    <property type="term" value="C:membrane"/>
    <property type="evidence" value="ECO:0007669"/>
    <property type="project" value="UniProtKB-SubCell"/>
</dbReference>
<evidence type="ECO:0000256" key="5">
    <source>
        <dbReference type="HAMAP-Rule" id="MF_00057"/>
    </source>
</evidence>
<dbReference type="GO" id="GO:0009103">
    <property type="term" value="P:lipopolysaccharide biosynthetic process"/>
    <property type="evidence" value="ECO:0007669"/>
    <property type="project" value="UniProtKB-UniRule"/>
</dbReference>